<name>U6KUZ5_EIMTE</name>
<dbReference type="VEuPathDB" id="ToxoDB:ETH2_1258100"/>
<keyword evidence="3" id="KW-1185">Reference proteome</keyword>
<keyword evidence="1" id="KW-1133">Transmembrane helix</keyword>
<keyword evidence="1" id="KW-0472">Membrane</keyword>
<organism evidence="2 3">
    <name type="scientific">Eimeria tenella</name>
    <name type="common">Coccidian parasite</name>
    <dbReference type="NCBI Taxonomy" id="5802"/>
    <lineage>
        <taxon>Eukaryota</taxon>
        <taxon>Sar</taxon>
        <taxon>Alveolata</taxon>
        <taxon>Apicomplexa</taxon>
        <taxon>Conoidasida</taxon>
        <taxon>Coccidia</taxon>
        <taxon>Eucoccidiorida</taxon>
        <taxon>Eimeriorina</taxon>
        <taxon>Eimeriidae</taxon>
        <taxon>Eimeria</taxon>
    </lineage>
</organism>
<dbReference type="RefSeq" id="XP_013231503.1">
    <property type="nucleotide sequence ID" value="XM_013376049.1"/>
</dbReference>
<dbReference type="Proteomes" id="UP000030747">
    <property type="component" value="Unassembled WGS sequence"/>
</dbReference>
<evidence type="ECO:0000313" key="3">
    <source>
        <dbReference type="Proteomes" id="UP000030747"/>
    </source>
</evidence>
<reference evidence="2" key="1">
    <citation type="submission" date="2013-10" db="EMBL/GenBank/DDBJ databases">
        <title>Genomic analysis of the causative agents of coccidiosis in chickens.</title>
        <authorList>
            <person name="Reid A.J."/>
            <person name="Blake D."/>
            <person name="Billington K."/>
            <person name="Browne H."/>
            <person name="Dunn M."/>
            <person name="Hung S."/>
            <person name="Kawahara F."/>
            <person name="Miranda-Saavedra D."/>
            <person name="Mourier T."/>
            <person name="Nagra H."/>
            <person name="Otto T.D."/>
            <person name="Rawlings N."/>
            <person name="Sanchez A."/>
            <person name="Sanders M."/>
            <person name="Subramaniam C."/>
            <person name="Tay Y."/>
            <person name="Dear P."/>
            <person name="Doerig C."/>
            <person name="Gruber A."/>
            <person name="Parkinson J."/>
            <person name="Shirley M."/>
            <person name="Wan K.L."/>
            <person name="Berriman M."/>
            <person name="Tomley F."/>
            <person name="Pain A."/>
        </authorList>
    </citation>
    <scope>NUCLEOTIDE SEQUENCE [LARGE SCALE GENOMIC DNA]</scope>
    <source>
        <strain evidence="2">Houghton</strain>
    </source>
</reference>
<feature type="transmembrane region" description="Helical" evidence="1">
    <location>
        <begin position="43"/>
        <end position="63"/>
    </location>
</feature>
<dbReference type="AlphaFoldDB" id="U6KUZ5"/>
<evidence type="ECO:0000313" key="2">
    <source>
        <dbReference type="EMBL" id="CDJ40753.1"/>
    </source>
</evidence>
<dbReference type="EMBL" id="HG675259">
    <property type="protein sequence ID" value="CDJ40753.1"/>
    <property type="molecule type" value="Genomic_DNA"/>
</dbReference>
<accession>U6KUZ5</accession>
<dbReference type="OrthoDB" id="348022at2759"/>
<reference evidence="2" key="2">
    <citation type="submission" date="2013-10" db="EMBL/GenBank/DDBJ databases">
        <authorList>
            <person name="Aslett M."/>
        </authorList>
    </citation>
    <scope>NUCLEOTIDE SEQUENCE [LARGE SCALE GENOMIC DNA]</scope>
    <source>
        <strain evidence="2">Houghton</strain>
    </source>
</reference>
<proteinExistence type="predicted"/>
<dbReference type="VEuPathDB" id="ToxoDB:ETH_00015425"/>
<dbReference type="GeneID" id="25252239"/>
<gene>
    <name evidence="2" type="ORF">ETH_00015425</name>
</gene>
<protein>
    <submittedName>
        <fullName evidence="2">Uncharacterized protein</fullName>
    </submittedName>
</protein>
<dbReference type="OMA" id="GEDWHID"/>
<evidence type="ECO:0000256" key="1">
    <source>
        <dbReference type="SAM" id="Phobius"/>
    </source>
</evidence>
<keyword evidence="1" id="KW-0812">Transmembrane</keyword>
<sequence length="220" mass="24739">MEQTAPMGPVLGEPQEAPVDGRVHRWRGEAELRLRERRQTRHISSLLVVALSVVMFSVLRRALNLAFSVPSHMSMSSGSEDEADSQSLVDEGEASDSFKTLYSFPKIHNPAMREMLQEVLHFVGNYGRNWRGYRAHTFVSEYQGLRLHVQVRLKEEGEKWPDLDTAELAAIYLEAAINGSVNDAQDSVGDTVERGFSLFSFTGKGRMDVVVRAELHHTLV</sequence>